<accession>A0A1L8TP23</accession>
<evidence type="ECO:0000313" key="1">
    <source>
        <dbReference type="EMBL" id="OJG46066.1"/>
    </source>
</evidence>
<dbReference type="AlphaFoldDB" id="A0A1L8TP23"/>
<proteinExistence type="predicted"/>
<keyword evidence="2" id="KW-1185">Reference proteome</keyword>
<reference evidence="1 2" key="1">
    <citation type="submission" date="2014-12" db="EMBL/GenBank/DDBJ databases">
        <title>Draft genome sequences of 29 type strains of Enterococci.</title>
        <authorList>
            <person name="Zhong Z."/>
            <person name="Sun Z."/>
            <person name="Liu W."/>
            <person name="Zhang W."/>
            <person name="Zhang H."/>
        </authorList>
    </citation>
    <scope>NUCLEOTIDE SEQUENCE [LARGE SCALE GENOMIC DNA]</scope>
    <source>
        <strain evidence="1 2">DSM 17122</strain>
    </source>
</reference>
<dbReference type="Pfam" id="PF19385">
    <property type="entry name" value="DUF5960"/>
    <property type="match status" value="1"/>
</dbReference>
<dbReference type="Proteomes" id="UP000182077">
    <property type="component" value="Unassembled WGS sequence"/>
</dbReference>
<dbReference type="EMBL" id="JXKQ01000003">
    <property type="protein sequence ID" value="OJG46066.1"/>
    <property type="molecule type" value="Genomic_DNA"/>
</dbReference>
<protein>
    <submittedName>
        <fullName evidence="1">Uncharacterized protein</fullName>
    </submittedName>
</protein>
<name>A0A1L8TP23_9ENTE</name>
<gene>
    <name evidence="1" type="ORF">RV04_GL001232</name>
</gene>
<evidence type="ECO:0000313" key="2">
    <source>
        <dbReference type="Proteomes" id="UP000182077"/>
    </source>
</evidence>
<sequence>MSDMMVNKSEVAFYYKPLLTEKLAADFMKVVDTDLPFFTIQDELLYLMNERDIPCFRIPKHKTRDGLDHVFYFDIVINETIPKLKLYKYKFQRIERRQ</sequence>
<organism evidence="1 2">
    <name type="scientific">Enterococcus hermanniensis</name>
    <dbReference type="NCBI Taxonomy" id="249189"/>
    <lineage>
        <taxon>Bacteria</taxon>
        <taxon>Bacillati</taxon>
        <taxon>Bacillota</taxon>
        <taxon>Bacilli</taxon>
        <taxon>Lactobacillales</taxon>
        <taxon>Enterococcaceae</taxon>
        <taxon>Enterococcus</taxon>
    </lineage>
</organism>
<comment type="caution">
    <text evidence="1">The sequence shown here is derived from an EMBL/GenBank/DDBJ whole genome shotgun (WGS) entry which is preliminary data.</text>
</comment>
<dbReference type="InterPro" id="IPR046004">
    <property type="entry name" value="DUF5960"/>
</dbReference>